<dbReference type="AlphaFoldDB" id="A0A6P1MIP7"/>
<evidence type="ECO:0000313" key="1">
    <source>
        <dbReference type="EMBL" id="QHI73063.1"/>
    </source>
</evidence>
<reference evidence="1 2" key="1">
    <citation type="submission" date="2020-01" db="EMBL/GenBank/DDBJ databases">
        <title>Genomic analysis of Aminipila sp. CBA3637.</title>
        <authorList>
            <person name="Kim Y.B."/>
            <person name="Roh S.W."/>
        </authorList>
    </citation>
    <scope>NUCLEOTIDE SEQUENCE [LARGE SCALE GENOMIC DNA]</scope>
    <source>
        <strain evidence="1 2">CBA3637</strain>
    </source>
</reference>
<dbReference type="Proteomes" id="UP000463883">
    <property type="component" value="Chromosome"/>
</dbReference>
<accession>A0A6P1MIP7</accession>
<keyword evidence="2" id="KW-1185">Reference proteome</keyword>
<sequence length="557" mass="65931">MDTNELFESISESLSRHGYEWQVNKKGLFKVNYEKGQETLICNFIVVPKFIEKGSGRKERYIGGEIYSDNKRIEKFYAQDDEYSNGHFIDAFISKNHKEFYIAHGKRNEFSSYLKNILNVLSPKLENNVIVFKTSLWKVTSDDSGYYSISFSKNKESYKAKGILINNFFYSLTENYKFIFAYMLYCKMNSLVYAISKEPGKNLNIVADFENPNFDNFFSVMKILLSLFKFEDEPILVDVEYPNDLIRKLFAGKYDRIICFAEKINQYSNKDLYKVLNNELKTNGCNYRYISISDFDKDDKTFININLKSEDYGTIFTNELDGITYFDEQEEAITFHGMDDEEVSKMKYRNIDFFRKIFDKEGNAYPDESKVFLEKIVNTCDKSRLKEKDYELYAHIYLIMSTYLEYIATECLENSLLTGIDFLEWKQDFYDILRARMYKPINENILIINKFLKQIHDKLSIILTVDEITEDKKDSIDMFICKRFGREKIGIVRTKRTEEKVDFLRSIQTGDIKDLFELDRSNNKVIYKRYIGDVIDTPAFFLDIEKLDQYIKSLEIE</sequence>
<dbReference type="EMBL" id="CP047591">
    <property type="protein sequence ID" value="QHI73063.1"/>
    <property type="molecule type" value="Genomic_DNA"/>
</dbReference>
<protein>
    <submittedName>
        <fullName evidence="1">Uncharacterized protein</fullName>
    </submittedName>
</protein>
<evidence type="ECO:0000313" key="2">
    <source>
        <dbReference type="Proteomes" id="UP000463883"/>
    </source>
</evidence>
<organism evidence="1 2">
    <name type="scientific">Aminipila terrae</name>
    <dbReference type="NCBI Taxonomy" id="2697030"/>
    <lineage>
        <taxon>Bacteria</taxon>
        <taxon>Bacillati</taxon>
        <taxon>Bacillota</taxon>
        <taxon>Clostridia</taxon>
        <taxon>Peptostreptococcales</taxon>
        <taxon>Anaerovoracaceae</taxon>
        <taxon>Aminipila</taxon>
    </lineage>
</organism>
<name>A0A6P1MIP7_9FIRM</name>
<proteinExistence type="predicted"/>
<dbReference type="RefSeq" id="WP_162362830.1">
    <property type="nucleotide sequence ID" value="NZ_CP047591.1"/>
</dbReference>
<gene>
    <name evidence="1" type="ORF">Ami3637_12230</name>
</gene>
<dbReference type="KEGG" id="amic:Ami3637_12230"/>